<dbReference type="PANTHER" id="PTHR12722:SF0">
    <property type="entry name" value="PROTEIN FAM50A"/>
    <property type="match status" value="1"/>
</dbReference>
<reference evidence="3" key="1">
    <citation type="submission" date="2021-01" db="EMBL/GenBank/DDBJ databases">
        <authorList>
            <consortium name="Genoscope - CEA"/>
            <person name="William W."/>
        </authorList>
    </citation>
    <scope>NUCLEOTIDE SEQUENCE</scope>
</reference>
<feature type="domain" description="FAM50A/XAP5 C-terminal" evidence="2">
    <location>
        <begin position="319"/>
        <end position="418"/>
    </location>
</feature>
<dbReference type="AlphaFoldDB" id="A0A8S1TR03"/>
<dbReference type="EMBL" id="CAJJDO010000025">
    <property type="protein sequence ID" value="CAD8154304.1"/>
    <property type="molecule type" value="Genomic_DNA"/>
</dbReference>
<dbReference type="OrthoDB" id="295791at2759"/>
<dbReference type="InterPro" id="IPR048337">
    <property type="entry name" value="FAM50A/XAP5_C"/>
</dbReference>
<gene>
    <name evidence="3" type="ORF">PPENT_87.1.T0250305</name>
</gene>
<feature type="coiled-coil region" evidence="1">
    <location>
        <begin position="230"/>
        <end position="258"/>
    </location>
</feature>
<dbReference type="InterPro" id="IPR007005">
    <property type="entry name" value="XAP5"/>
</dbReference>
<sequence>MLSLNAILNDFDELLQKQQQQDNSMEECKTIDRWARYTQSSKRSLMTRRFSQIEDNKQQTENIKVQSQLFTQEDLNEVKARIRFEQKTKEIEKNAKLKPSHKALEIVNIQQIKAEVRQQLCTKKKKGSPVRVVKNTLQKENKISKYKCQQCIQLLSMGLPTKHYIDINEIEKLKKDQEMMSLKRAPTNIKERFGQSNKDFLEDEFKQKTVGLVTREEFKRKRENIDNLVMQDMKQKQEEETKKKMELKQKRKVEYQKKTTLLSFDLDEEGSPQKSYGKNEHVDTTYLPDMNRERKIEEMTRQLTEQYQKEVESQKDSLIDIQFQYWDASTCSKSLRIKKKMTILEFLEMARREIIRDFGFLTEFSPEDLIIVANGMILPHKLSFYDLIAHKVKNRSGTLIFQFDRRKQKDKNMKQKLRNPPHVKQQRSLDMKKLNIFIHVRNGRMQKSTNTYDILQQLKQQNININMLNTKNSSKQNKSNCINNPKVSIGMFSNQNSIISQLLSTKAKSKFQQHKVSKTTCEFQTFRAETPNSPNKTTPFKTKYHFNTLSQLSKLETNNVSQNIQQAKSKNQDTSDDLGDVSIRLRSPRDDQINKILKNLRFIGEQMTHKKLTQIKSSLLSQWQNQLNDNCDNLMKILSSELNSSSNFYQPIMNNDNQLQKQLAEEKKNRLLVEEQTSKIIQNQEQQIKQYIETIKLLEQKLLNTM</sequence>
<evidence type="ECO:0000313" key="3">
    <source>
        <dbReference type="EMBL" id="CAD8154304.1"/>
    </source>
</evidence>
<name>A0A8S1TR03_9CILI</name>
<dbReference type="GO" id="GO:0005634">
    <property type="term" value="C:nucleus"/>
    <property type="evidence" value="ECO:0007669"/>
    <property type="project" value="InterPro"/>
</dbReference>
<dbReference type="PANTHER" id="PTHR12722">
    <property type="entry name" value="XAP-5 PROTEIN-RELATED"/>
    <property type="match status" value="1"/>
</dbReference>
<keyword evidence="1" id="KW-0175">Coiled coil</keyword>
<accession>A0A8S1TR03</accession>
<dbReference type="Proteomes" id="UP000689195">
    <property type="component" value="Unassembled WGS sequence"/>
</dbReference>
<evidence type="ECO:0000313" key="4">
    <source>
        <dbReference type="Proteomes" id="UP000689195"/>
    </source>
</evidence>
<evidence type="ECO:0000259" key="2">
    <source>
        <dbReference type="Pfam" id="PF04921"/>
    </source>
</evidence>
<proteinExistence type="predicted"/>
<comment type="caution">
    <text evidence="3">The sequence shown here is derived from an EMBL/GenBank/DDBJ whole genome shotgun (WGS) entry which is preliminary data.</text>
</comment>
<protein>
    <recommendedName>
        <fullName evidence="2">FAM50A/XAP5 C-terminal domain-containing protein</fullName>
    </recommendedName>
</protein>
<dbReference type="Pfam" id="PF04921">
    <property type="entry name" value="XAP5"/>
    <property type="match status" value="1"/>
</dbReference>
<keyword evidence="4" id="KW-1185">Reference proteome</keyword>
<evidence type="ECO:0000256" key="1">
    <source>
        <dbReference type="SAM" id="Coils"/>
    </source>
</evidence>
<dbReference type="GO" id="GO:0006325">
    <property type="term" value="P:chromatin organization"/>
    <property type="evidence" value="ECO:0007669"/>
    <property type="project" value="TreeGrafter"/>
</dbReference>
<organism evidence="3 4">
    <name type="scientific">Paramecium pentaurelia</name>
    <dbReference type="NCBI Taxonomy" id="43138"/>
    <lineage>
        <taxon>Eukaryota</taxon>
        <taxon>Sar</taxon>
        <taxon>Alveolata</taxon>
        <taxon>Ciliophora</taxon>
        <taxon>Intramacronucleata</taxon>
        <taxon>Oligohymenophorea</taxon>
        <taxon>Peniculida</taxon>
        <taxon>Parameciidae</taxon>
        <taxon>Paramecium</taxon>
    </lineage>
</organism>